<feature type="transmembrane region" description="Helical" evidence="1">
    <location>
        <begin position="256"/>
        <end position="282"/>
    </location>
</feature>
<name>A0ABM8UBW3_9GAMM</name>
<reference evidence="2 3" key="1">
    <citation type="submission" date="2021-04" db="EMBL/GenBank/DDBJ databases">
        <authorList>
            <person name="Rodrigo-Torres L."/>
            <person name="Arahal R. D."/>
            <person name="Lucena T."/>
        </authorList>
    </citation>
    <scope>NUCLEOTIDE SEQUENCE [LARGE SCALE GENOMIC DNA]</scope>
    <source>
        <strain evidence="2 3">CECT 30171</strain>
    </source>
</reference>
<protein>
    <recommendedName>
        <fullName evidence="4">Integral membrane protein</fullName>
    </recommendedName>
</protein>
<keyword evidence="3" id="KW-1185">Reference proteome</keyword>
<keyword evidence="1" id="KW-1133">Transmembrane helix</keyword>
<feature type="transmembrane region" description="Helical" evidence="1">
    <location>
        <begin position="118"/>
        <end position="145"/>
    </location>
</feature>
<feature type="transmembrane region" description="Helical" evidence="1">
    <location>
        <begin position="174"/>
        <end position="198"/>
    </location>
</feature>
<evidence type="ECO:0008006" key="4">
    <source>
        <dbReference type="Google" id="ProtNLM"/>
    </source>
</evidence>
<organism evidence="2 3">
    <name type="scientific">Novilysobacter luteus</name>
    <dbReference type="NCBI Taxonomy" id="2822368"/>
    <lineage>
        <taxon>Bacteria</taxon>
        <taxon>Pseudomonadati</taxon>
        <taxon>Pseudomonadota</taxon>
        <taxon>Gammaproteobacteria</taxon>
        <taxon>Lysobacterales</taxon>
        <taxon>Lysobacteraceae</taxon>
        <taxon>Novilysobacter</taxon>
    </lineage>
</organism>
<accession>A0ABM8UBW3</accession>
<feature type="transmembrane region" description="Helical" evidence="1">
    <location>
        <begin position="33"/>
        <end position="58"/>
    </location>
</feature>
<feature type="transmembrane region" description="Helical" evidence="1">
    <location>
        <begin position="219"/>
        <end position="250"/>
    </location>
</feature>
<dbReference type="RefSeq" id="WP_215219154.1">
    <property type="nucleotide sequence ID" value="NZ_OU015430.1"/>
</dbReference>
<proteinExistence type="predicted"/>
<dbReference type="Proteomes" id="UP000680116">
    <property type="component" value="Chromosome"/>
</dbReference>
<keyword evidence="1" id="KW-0472">Membrane</keyword>
<evidence type="ECO:0000313" key="2">
    <source>
        <dbReference type="EMBL" id="CAG4967758.1"/>
    </source>
</evidence>
<dbReference type="EMBL" id="OU015430">
    <property type="protein sequence ID" value="CAG4967758.1"/>
    <property type="molecule type" value="Genomic_DNA"/>
</dbReference>
<feature type="transmembrane region" description="Helical" evidence="1">
    <location>
        <begin position="64"/>
        <end position="88"/>
    </location>
</feature>
<evidence type="ECO:0000256" key="1">
    <source>
        <dbReference type="SAM" id="Phobius"/>
    </source>
</evidence>
<sequence length="304" mass="31258">MTTRAMGPLAALGWLKNAVNLGRNNPKAVFGGAALLLVTAVVATLAVGLLSGLVAAFAGSGTGAMFAAMLLVLVPLMVVIGMLTVGYLRLVDAVESGRPARALDVFGGFGDLPTSLRVIGLMILIAVLQNLLIFGVLSVFAAGVLEWYMQTMQASMTGDVTAAMAQMPAGLGTAYLAMMVVGMVFFGVQAVALGQVALRGRGLFAGLGDGFAGAFKNLLPLLVLTLGYIVGLVLLGILAVLLVMLVGVLMKAVGAWLGFVIAVPLYLAFVLALIVVGFGAMYHLWRDVCSGRETPAMPADALTA</sequence>
<evidence type="ECO:0000313" key="3">
    <source>
        <dbReference type="Proteomes" id="UP000680116"/>
    </source>
</evidence>
<keyword evidence="1" id="KW-0812">Transmembrane</keyword>
<gene>
    <name evidence="2" type="ORF">LYB30171_00114</name>
</gene>